<keyword evidence="9" id="KW-1185">Reference proteome</keyword>
<dbReference type="InterPro" id="IPR036938">
    <property type="entry name" value="PAP2/HPO_sf"/>
</dbReference>
<dbReference type="GO" id="GO:0006644">
    <property type="term" value="P:phospholipid metabolic process"/>
    <property type="evidence" value="ECO:0007669"/>
    <property type="project" value="InterPro"/>
</dbReference>
<reference evidence="9" key="1">
    <citation type="submission" date="2016-05" db="EMBL/GenBank/DDBJ databases">
        <title>Comparative genomics of biotechnologically important yeasts.</title>
        <authorList>
            <consortium name="DOE Joint Genome Institute"/>
            <person name="Riley R."/>
            <person name="Haridas S."/>
            <person name="Wolfe K.H."/>
            <person name="Lopes M.R."/>
            <person name="Hittinger C.T."/>
            <person name="Goker M."/>
            <person name="Salamov A."/>
            <person name="Wisecaver J."/>
            <person name="Long T.M."/>
            <person name="Aerts A.L."/>
            <person name="Barry K."/>
            <person name="Choi C."/>
            <person name="Clum A."/>
            <person name="Coughlan A.Y."/>
            <person name="Deshpande S."/>
            <person name="Douglass A.P."/>
            <person name="Hanson S.J."/>
            <person name="Klenk H.-P."/>
            <person name="Labutti K."/>
            <person name="Lapidus A."/>
            <person name="Lindquist E."/>
            <person name="Lipzen A."/>
            <person name="Meier-Kolthoff J.P."/>
            <person name="Ohm R.A."/>
            <person name="Otillar R.P."/>
            <person name="Pangilinan J."/>
            <person name="Peng Y."/>
            <person name="Rokas A."/>
            <person name="Rosa C.A."/>
            <person name="Scheuner C."/>
            <person name="Sibirny A.A."/>
            <person name="Slot J.C."/>
            <person name="Stielow J.B."/>
            <person name="Sun H."/>
            <person name="Kurtzman C.P."/>
            <person name="Blackwell M."/>
            <person name="Grigoriev I.V."/>
            <person name="Jeffries T.W."/>
        </authorList>
    </citation>
    <scope>NUCLEOTIDE SEQUENCE [LARGE SCALE GENOMIC DNA]</scope>
    <source>
        <strain evidence="9">NRRL Y-12698</strain>
    </source>
</reference>
<dbReference type="GeneID" id="30149440"/>
<evidence type="ECO:0000256" key="5">
    <source>
        <dbReference type="ARBA" id="ARBA00023136"/>
    </source>
</evidence>
<dbReference type="AlphaFoldDB" id="A0A1E3QXH5"/>
<evidence type="ECO:0000256" key="6">
    <source>
        <dbReference type="SAM" id="Phobius"/>
    </source>
</evidence>
<name>A0A1E3QXH5_9ASCO</name>
<comment type="subcellular location">
    <subcellularLocation>
        <location evidence="1">Membrane</location>
        <topology evidence="1">Multi-pass membrane protein</topology>
    </subcellularLocation>
</comment>
<evidence type="ECO:0000313" key="9">
    <source>
        <dbReference type="Proteomes" id="UP000094336"/>
    </source>
</evidence>
<feature type="transmembrane region" description="Helical" evidence="6">
    <location>
        <begin position="78"/>
        <end position="96"/>
    </location>
</feature>
<feature type="transmembrane region" description="Helical" evidence="6">
    <location>
        <begin position="26"/>
        <end position="45"/>
    </location>
</feature>
<gene>
    <name evidence="8" type="ORF">BABINDRAFT_32396</name>
</gene>
<dbReference type="SUPFAM" id="SSF48317">
    <property type="entry name" value="Acid phosphatase/Vanadium-dependent haloperoxidase"/>
    <property type="match status" value="1"/>
</dbReference>
<dbReference type="EMBL" id="KV454427">
    <property type="protein sequence ID" value="ODQ81772.1"/>
    <property type="molecule type" value="Genomic_DNA"/>
</dbReference>
<accession>A0A1E3QXH5</accession>
<dbReference type="RefSeq" id="XP_018987100.1">
    <property type="nucleotide sequence ID" value="XM_019131587.1"/>
</dbReference>
<dbReference type="Pfam" id="PF01569">
    <property type="entry name" value="PAP2"/>
    <property type="match status" value="1"/>
</dbReference>
<dbReference type="GO" id="GO:0016020">
    <property type="term" value="C:membrane"/>
    <property type="evidence" value="ECO:0007669"/>
    <property type="project" value="UniProtKB-SubCell"/>
</dbReference>
<feature type="domain" description="Phosphatidic acid phosphatase type 2/haloperoxidase" evidence="7">
    <location>
        <begin position="112"/>
        <end position="254"/>
    </location>
</feature>
<comment type="similarity">
    <text evidence="2">Belongs to the PA-phosphatase related phosphoesterase family.</text>
</comment>
<dbReference type="PANTHER" id="PTHR10165">
    <property type="entry name" value="LIPID PHOSPHATE PHOSPHATASE"/>
    <property type="match status" value="1"/>
</dbReference>
<dbReference type="Gene3D" id="1.20.144.10">
    <property type="entry name" value="Phosphatidic acid phosphatase type 2/haloperoxidase"/>
    <property type="match status" value="1"/>
</dbReference>
<keyword evidence="5 6" id="KW-0472">Membrane</keyword>
<dbReference type="Proteomes" id="UP000094336">
    <property type="component" value="Unassembled WGS sequence"/>
</dbReference>
<dbReference type="PANTHER" id="PTHR10165:SF35">
    <property type="entry name" value="RE23632P"/>
    <property type="match status" value="1"/>
</dbReference>
<keyword evidence="3 6" id="KW-0812">Transmembrane</keyword>
<evidence type="ECO:0000256" key="1">
    <source>
        <dbReference type="ARBA" id="ARBA00004141"/>
    </source>
</evidence>
<dbReference type="InterPro" id="IPR000326">
    <property type="entry name" value="PAP2/HPO"/>
</dbReference>
<feature type="transmembrane region" description="Helical" evidence="6">
    <location>
        <begin position="108"/>
        <end position="128"/>
    </location>
</feature>
<proteinExistence type="inferred from homology"/>
<dbReference type="GO" id="GO:0046839">
    <property type="term" value="P:phospholipid dephosphorylation"/>
    <property type="evidence" value="ECO:0007669"/>
    <property type="project" value="TreeGrafter"/>
</dbReference>
<evidence type="ECO:0000256" key="2">
    <source>
        <dbReference type="ARBA" id="ARBA00008816"/>
    </source>
</evidence>
<evidence type="ECO:0000256" key="4">
    <source>
        <dbReference type="ARBA" id="ARBA00022989"/>
    </source>
</evidence>
<organism evidence="8 9">
    <name type="scientific">Babjeviella inositovora NRRL Y-12698</name>
    <dbReference type="NCBI Taxonomy" id="984486"/>
    <lineage>
        <taxon>Eukaryota</taxon>
        <taxon>Fungi</taxon>
        <taxon>Dikarya</taxon>
        <taxon>Ascomycota</taxon>
        <taxon>Saccharomycotina</taxon>
        <taxon>Pichiomycetes</taxon>
        <taxon>Serinales incertae sedis</taxon>
        <taxon>Babjeviella</taxon>
    </lineage>
</organism>
<dbReference type="InterPro" id="IPR043216">
    <property type="entry name" value="PAP-like"/>
</dbReference>
<dbReference type="GO" id="GO:0008195">
    <property type="term" value="F:phosphatidate phosphatase activity"/>
    <property type="evidence" value="ECO:0007669"/>
    <property type="project" value="TreeGrafter"/>
</dbReference>
<protein>
    <recommendedName>
        <fullName evidence="7">Phosphatidic acid phosphatase type 2/haloperoxidase domain-containing protein</fullName>
    </recommendedName>
</protein>
<sequence length="294" mass="33163">MSTTKAPTPNRVTFGLERIPLIQFCHLWKVGDLLLTAFLSLVYFFHKDNAPFERQFYLGDMTISHPFAETERVSNTMLFVYSMVLPVCVITVVSLLVTPKPHKVKVTYLSLVALLVSFFVCTLVTGILKNVIGRHRPDFLARCIPKEGTPLLAMVYAKDVCTTKNISRLQEGFRTTPSGHSSYSWAGLGFLSLWLYGQMALSQPGAGSWRAILAWVPSFGAALIAISRTEDYRHHFVDVILGSILGMSIAWWSYRRCFPEVTRLDSHIPYIVAQELSLSAEEQGYTQELFEENI</sequence>
<dbReference type="OrthoDB" id="10030083at2759"/>
<keyword evidence="4 6" id="KW-1133">Transmembrane helix</keyword>
<feature type="transmembrane region" description="Helical" evidence="6">
    <location>
        <begin position="207"/>
        <end position="224"/>
    </location>
</feature>
<feature type="transmembrane region" description="Helical" evidence="6">
    <location>
        <begin position="236"/>
        <end position="254"/>
    </location>
</feature>
<evidence type="ECO:0000259" key="7">
    <source>
        <dbReference type="SMART" id="SM00014"/>
    </source>
</evidence>
<dbReference type="SMART" id="SM00014">
    <property type="entry name" value="acidPPc"/>
    <property type="match status" value="1"/>
</dbReference>
<evidence type="ECO:0000313" key="8">
    <source>
        <dbReference type="EMBL" id="ODQ81772.1"/>
    </source>
</evidence>
<evidence type="ECO:0000256" key="3">
    <source>
        <dbReference type="ARBA" id="ARBA00022692"/>
    </source>
</evidence>
<dbReference type="STRING" id="984486.A0A1E3QXH5"/>
<dbReference type="CDD" id="cd03390">
    <property type="entry name" value="PAP2_containing_1_like"/>
    <property type="match status" value="1"/>
</dbReference>